<dbReference type="Gene3D" id="2.30.30.110">
    <property type="match status" value="1"/>
</dbReference>
<evidence type="ECO:0000313" key="3">
    <source>
        <dbReference type="EMBL" id="OFI07462.1"/>
    </source>
</evidence>
<dbReference type="PANTHER" id="PTHR33988:SF2">
    <property type="entry name" value="ENDORIBONUCLEASE MAZF"/>
    <property type="match status" value="1"/>
</dbReference>
<reference evidence="3 4" key="1">
    <citation type="submission" date="2016-06" db="EMBL/GenBank/DDBJ databases">
        <title>Genome sequence of Clostridium acetireducens DSM 10703.</title>
        <authorList>
            <person name="Poehlein A."/>
            <person name="Fluechter S."/>
            <person name="Duerre P."/>
            <person name="Daniel R."/>
        </authorList>
    </citation>
    <scope>NUCLEOTIDE SEQUENCE [LARGE SCALE GENOMIC DNA]</scope>
    <source>
        <strain evidence="3 4">DSM 10703</strain>
    </source>
</reference>
<dbReference type="InterPro" id="IPR011067">
    <property type="entry name" value="Plasmid_toxin/cell-grow_inhib"/>
</dbReference>
<dbReference type="InterPro" id="IPR003477">
    <property type="entry name" value="PemK-like"/>
</dbReference>
<comment type="similarity">
    <text evidence="1">Belongs to the PemK/MazF family.</text>
</comment>
<accession>A0A1E8F1J4</accession>
<gene>
    <name evidence="3" type="primary">ndoA_1</name>
    <name evidence="3" type="ORF">CLOACE_02910</name>
</gene>
<dbReference type="EMBL" id="LZFO01000003">
    <property type="protein sequence ID" value="OFI07462.1"/>
    <property type="molecule type" value="Genomic_DNA"/>
</dbReference>
<comment type="caution">
    <text evidence="3">The sequence shown here is derived from an EMBL/GenBank/DDBJ whole genome shotgun (WGS) entry which is preliminary data.</text>
</comment>
<dbReference type="RefSeq" id="WP_070109261.1">
    <property type="nucleotide sequence ID" value="NZ_LZFO01000003.1"/>
</dbReference>
<dbReference type="GO" id="GO:0016787">
    <property type="term" value="F:hydrolase activity"/>
    <property type="evidence" value="ECO:0007669"/>
    <property type="project" value="UniProtKB-KW"/>
</dbReference>
<organism evidence="3 4">
    <name type="scientific">Clostridium acetireducens DSM 10703</name>
    <dbReference type="NCBI Taxonomy" id="1121290"/>
    <lineage>
        <taxon>Bacteria</taxon>
        <taxon>Bacillati</taxon>
        <taxon>Bacillota</taxon>
        <taxon>Clostridia</taxon>
        <taxon>Eubacteriales</taxon>
        <taxon>Clostridiaceae</taxon>
        <taxon>Clostridium</taxon>
    </lineage>
</organism>
<dbReference type="GO" id="GO:0016075">
    <property type="term" value="P:rRNA catabolic process"/>
    <property type="evidence" value="ECO:0007669"/>
    <property type="project" value="TreeGrafter"/>
</dbReference>
<sequence length="212" mass="24122">MAINIDLSKTQVYLQWFKQVLFYDWKANNSKNKNIRTVKRGQVYYCDLGVGIGSEETKNRPCVIIQNNTGNKFSPNTIVAPITNEQGEEKVSVPITGSYTYTDIEDGTQKKLSGYILLANIVTVSKARLNGGCITELSNEINEMNEKILTSLGLFRELKDLREKVSKDKKFIKKIIDDNYKLKNSLKEVVKNDGSEEIKAILKKYDLDLEKL</sequence>
<keyword evidence="3" id="KW-0378">Hydrolase</keyword>
<dbReference type="Pfam" id="PF02452">
    <property type="entry name" value="PemK_toxin"/>
    <property type="match status" value="1"/>
</dbReference>
<dbReference type="GO" id="GO:0006402">
    <property type="term" value="P:mRNA catabolic process"/>
    <property type="evidence" value="ECO:0007669"/>
    <property type="project" value="TreeGrafter"/>
</dbReference>
<keyword evidence="4" id="KW-1185">Reference proteome</keyword>
<dbReference type="EC" id="3.1.-.-" evidence="3"/>
<name>A0A1E8F1J4_9CLOT</name>
<dbReference type="AlphaFoldDB" id="A0A1E8F1J4"/>
<evidence type="ECO:0000256" key="2">
    <source>
        <dbReference type="ARBA" id="ARBA00022649"/>
    </source>
</evidence>
<dbReference type="Proteomes" id="UP000175744">
    <property type="component" value="Unassembled WGS sequence"/>
</dbReference>
<dbReference type="GO" id="GO:0004521">
    <property type="term" value="F:RNA endonuclease activity"/>
    <property type="evidence" value="ECO:0007669"/>
    <property type="project" value="TreeGrafter"/>
</dbReference>
<dbReference type="SUPFAM" id="SSF50118">
    <property type="entry name" value="Cell growth inhibitor/plasmid maintenance toxic component"/>
    <property type="match status" value="1"/>
</dbReference>
<dbReference type="GO" id="GO:0003677">
    <property type="term" value="F:DNA binding"/>
    <property type="evidence" value="ECO:0007669"/>
    <property type="project" value="InterPro"/>
</dbReference>
<proteinExistence type="inferred from homology"/>
<evidence type="ECO:0000313" key="4">
    <source>
        <dbReference type="Proteomes" id="UP000175744"/>
    </source>
</evidence>
<keyword evidence="2" id="KW-1277">Toxin-antitoxin system</keyword>
<protein>
    <submittedName>
        <fullName evidence="3">mRNA interferase endoA</fullName>
        <ecNumber evidence="3">3.1.-.-</ecNumber>
    </submittedName>
</protein>
<dbReference type="PANTHER" id="PTHR33988">
    <property type="entry name" value="ENDORIBONUCLEASE MAZF-RELATED"/>
    <property type="match status" value="1"/>
</dbReference>
<dbReference type="STRING" id="1121290.CLAOCE_02910"/>
<evidence type="ECO:0000256" key="1">
    <source>
        <dbReference type="ARBA" id="ARBA00007521"/>
    </source>
</evidence>